<protein>
    <submittedName>
        <fullName evidence="2">Uncharacterized protein</fullName>
    </submittedName>
</protein>
<reference evidence="3 5" key="2">
    <citation type="journal article" date="2019" name="Nat. Microbiol.">
        <title>Wide diversity of methane and short-chain alkane metabolisms in uncultured archaea.</title>
        <authorList>
            <person name="Borrel G."/>
            <person name="Adam P.S."/>
            <person name="McKay L.J."/>
            <person name="Chen L.X."/>
            <person name="Sierra-Garcia I.N."/>
            <person name="Sieber C.M."/>
            <person name="Letourneur Q."/>
            <person name="Ghozlane A."/>
            <person name="Andersen G.L."/>
            <person name="Li W.J."/>
            <person name="Hallam S.J."/>
            <person name="Muyzer G."/>
            <person name="de Oliveira V.M."/>
            <person name="Inskeep W.P."/>
            <person name="Banfield J.F."/>
            <person name="Gribaldo S."/>
        </authorList>
    </citation>
    <scope>NUCLEOTIDE SEQUENCE [LARGE SCALE GENOMIC DNA]</scope>
    <source>
        <strain evidence="3">NM4</strain>
    </source>
</reference>
<evidence type="ECO:0000313" key="3">
    <source>
        <dbReference type="EMBL" id="RZN61920.1"/>
    </source>
</evidence>
<reference evidence="2 4" key="1">
    <citation type="submission" date="2018-10" db="EMBL/GenBank/DDBJ databases">
        <title>Co-occurring genomic capacity for anaerobic methane metabolism and dissimilatory sulfite reduction discovered in the Korarchaeota.</title>
        <authorList>
            <person name="Mckay L.J."/>
            <person name="Dlakic M."/>
            <person name="Fields M.W."/>
            <person name="Delmont T.O."/>
            <person name="Eren A.M."/>
            <person name="Jay Z.J."/>
            <person name="Klingelsmith K.B."/>
            <person name="Rusch D.B."/>
            <person name="Inskeep W.P."/>
        </authorList>
    </citation>
    <scope>NUCLEOTIDE SEQUENCE [LARGE SCALE GENOMIC DNA]</scope>
    <source>
        <strain evidence="2 4">MDKW</strain>
    </source>
</reference>
<evidence type="ECO:0000313" key="5">
    <source>
        <dbReference type="Proteomes" id="UP000316217"/>
    </source>
</evidence>
<comment type="caution">
    <text evidence="2">The sequence shown here is derived from an EMBL/GenBank/DDBJ whole genome shotgun (WGS) entry which is preliminary data.</text>
</comment>
<dbReference type="Proteomes" id="UP000277582">
    <property type="component" value="Unassembled WGS sequence"/>
</dbReference>
<dbReference type="EMBL" id="RCOS01000021">
    <property type="protein sequence ID" value="RSN78315.1"/>
    <property type="molecule type" value="Genomic_DNA"/>
</dbReference>
<dbReference type="RefSeq" id="WP_125670202.1">
    <property type="nucleotide sequence ID" value="NZ_RCOS01000021.1"/>
</dbReference>
<gene>
    <name evidence="2" type="ORF">D6D85_01130</name>
    <name evidence="3" type="ORF">EF810_04045</name>
</gene>
<accession>A0A3R9PNR0</accession>
<proteinExistence type="predicted"/>
<dbReference type="Proteomes" id="UP000316217">
    <property type="component" value="Unassembled WGS sequence"/>
</dbReference>
<name>A0A3R9PNR0_9CREN</name>
<evidence type="ECO:0000256" key="1">
    <source>
        <dbReference type="SAM" id="Phobius"/>
    </source>
</evidence>
<feature type="transmembrane region" description="Helical" evidence="1">
    <location>
        <begin position="20"/>
        <end position="37"/>
    </location>
</feature>
<organism evidence="2 4">
    <name type="scientific">Candidatus Methanodesulfokora washburnensis</name>
    <dbReference type="NCBI Taxonomy" id="2478471"/>
    <lineage>
        <taxon>Archaea</taxon>
        <taxon>Thermoproteota</taxon>
        <taxon>Candidatus Korarchaeia</taxon>
        <taxon>Candidatus Korarchaeia incertae sedis</taxon>
        <taxon>Candidatus Methanodesulfokora</taxon>
    </lineage>
</organism>
<dbReference type="AlphaFoldDB" id="A0A3R9PNR0"/>
<evidence type="ECO:0000313" key="2">
    <source>
        <dbReference type="EMBL" id="RSN78315.1"/>
    </source>
</evidence>
<keyword evidence="4" id="KW-1185">Reference proteome</keyword>
<sequence length="267" mass="30979">MSVVLRRRLLRKKRSKQFKLLSLLIIFALVMLTVLIVKSFENRKVVVFEEELKIEKQLDRNIEPMRLAGWVLNHFVYDLSYRGKCQNITYCVNMLETKGYFRGVCDDVSRMYIYYYIKAGYGDPIYVIVRTRTGELHAEVQYITKDGYIGCFYCIDGNLTDMRWGSEVIGISANRQPKDEYLYEVIKGMGRTVDGFPEDFADYVMKKDRRTVIHVYGDVKSDCPVEIVGCPLTGAEVYVSPEKVVCHVQVSSFGKSRMYYLVREFGG</sequence>
<dbReference type="EMBL" id="RXII01000063">
    <property type="protein sequence ID" value="RZN61920.1"/>
    <property type="molecule type" value="Genomic_DNA"/>
</dbReference>
<keyword evidence="1" id="KW-1133">Transmembrane helix</keyword>
<evidence type="ECO:0000313" key="4">
    <source>
        <dbReference type="Proteomes" id="UP000277582"/>
    </source>
</evidence>
<keyword evidence="1" id="KW-0472">Membrane</keyword>
<keyword evidence="1" id="KW-0812">Transmembrane</keyword>